<dbReference type="EMBL" id="LSRL02002412">
    <property type="protein sequence ID" value="TDG38648.1"/>
    <property type="molecule type" value="Genomic_DNA"/>
</dbReference>
<comment type="caution">
    <text evidence="2">The sequence shown here is derived from an EMBL/GenBank/DDBJ whole genome shotgun (WGS) entry which is preliminary data.</text>
</comment>
<dbReference type="Proteomes" id="UP000295192">
    <property type="component" value="Unassembled WGS sequence"/>
</dbReference>
<evidence type="ECO:0000313" key="2">
    <source>
        <dbReference type="EMBL" id="TDG38648.1"/>
    </source>
</evidence>
<evidence type="ECO:0000256" key="1">
    <source>
        <dbReference type="SAM" id="MobiDB-lite"/>
    </source>
</evidence>
<feature type="region of interest" description="Disordered" evidence="1">
    <location>
        <begin position="1"/>
        <end position="76"/>
    </location>
</feature>
<organism evidence="2 3">
    <name type="scientific">Drosophila navojoa</name>
    <name type="common">Fruit fly</name>
    <dbReference type="NCBI Taxonomy" id="7232"/>
    <lineage>
        <taxon>Eukaryota</taxon>
        <taxon>Metazoa</taxon>
        <taxon>Ecdysozoa</taxon>
        <taxon>Arthropoda</taxon>
        <taxon>Hexapoda</taxon>
        <taxon>Insecta</taxon>
        <taxon>Pterygota</taxon>
        <taxon>Neoptera</taxon>
        <taxon>Endopterygota</taxon>
        <taxon>Diptera</taxon>
        <taxon>Brachycera</taxon>
        <taxon>Muscomorpha</taxon>
        <taxon>Ephydroidea</taxon>
        <taxon>Drosophilidae</taxon>
        <taxon>Drosophila</taxon>
    </lineage>
</organism>
<feature type="compositionally biased region" description="Low complexity" evidence="1">
    <location>
        <begin position="9"/>
        <end position="21"/>
    </location>
</feature>
<keyword evidence="3" id="KW-1185">Reference proteome</keyword>
<name>A0A484AQG4_DRONA</name>
<reference evidence="2 3" key="1">
    <citation type="journal article" date="2019" name="J. Hered.">
        <title>An Improved Genome Assembly for Drosophila navojoa, the Basal Species in the mojavensis Cluster.</title>
        <authorList>
            <person name="Vanderlinde T."/>
            <person name="Dupim E.G."/>
            <person name="Nazario-Yepiz N.O."/>
            <person name="Carvalho A.B."/>
        </authorList>
    </citation>
    <scope>NUCLEOTIDE SEQUENCE [LARGE SCALE GENOMIC DNA]</scope>
    <source>
        <strain evidence="2">Navoj_Jal97</strain>
        <tissue evidence="2">Whole organism</tissue>
    </source>
</reference>
<evidence type="ECO:0000313" key="3">
    <source>
        <dbReference type="Proteomes" id="UP000295192"/>
    </source>
</evidence>
<accession>A0A484AQG4</accession>
<proteinExistence type="predicted"/>
<dbReference type="AlphaFoldDB" id="A0A484AQG4"/>
<sequence length="94" mass="11062">MPVKSVSRQQSQTPAQQLQQQHQRDVENGLYPNIPAERRSPTHPTRPPTMRQDTIDMEEVPLNRSNSQQESEDRRKMRQLFEKSIHFAGIKVRE</sequence>
<protein>
    <submittedName>
        <fullName evidence="2">Uncharacterized protein</fullName>
    </submittedName>
</protein>
<gene>
    <name evidence="2" type="ORF">AWZ03_014930</name>
</gene>